<sequence>MARKFLWRGLGRNKPPMEVMHAEKTESSYSCQNRAGMTGIEWEDGLMQTSKEHYLEESANDDAGANNEDRSPGRKSSKPRKTPHVKFKIEDLMTIKFLWMETGRRKMSERKRRKGTKNPKKEKQREAKERERR</sequence>
<feature type="compositionally biased region" description="Basic residues" evidence="1">
    <location>
        <begin position="105"/>
        <end position="118"/>
    </location>
</feature>
<feature type="compositionally biased region" description="Basic and acidic residues" evidence="1">
    <location>
        <begin position="119"/>
        <end position="133"/>
    </location>
</feature>
<feature type="non-terminal residue" evidence="2">
    <location>
        <position position="133"/>
    </location>
</feature>
<reference evidence="2" key="2">
    <citation type="submission" date="2014-07" db="EMBL/GenBank/DDBJ databases">
        <authorList>
            <person name="Hull J."/>
        </authorList>
    </citation>
    <scope>NUCLEOTIDE SEQUENCE</scope>
</reference>
<feature type="region of interest" description="Disordered" evidence="1">
    <location>
        <begin position="102"/>
        <end position="133"/>
    </location>
</feature>
<feature type="region of interest" description="Disordered" evidence="1">
    <location>
        <begin position="40"/>
        <end position="87"/>
    </location>
</feature>
<dbReference type="EMBL" id="GBHO01006108">
    <property type="protein sequence ID" value="JAG37496.1"/>
    <property type="molecule type" value="Transcribed_RNA"/>
</dbReference>
<feature type="compositionally biased region" description="Basic residues" evidence="1">
    <location>
        <begin position="73"/>
        <end position="86"/>
    </location>
</feature>
<evidence type="ECO:0000313" key="2">
    <source>
        <dbReference type="EMBL" id="JAG37496.1"/>
    </source>
</evidence>
<dbReference type="AlphaFoldDB" id="A0A0A9Z0V7"/>
<accession>A0A0A9Z0V7</accession>
<organism evidence="2">
    <name type="scientific">Lygus hesperus</name>
    <name type="common">Western plant bug</name>
    <dbReference type="NCBI Taxonomy" id="30085"/>
    <lineage>
        <taxon>Eukaryota</taxon>
        <taxon>Metazoa</taxon>
        <taxon>Ecdysozoa</taxon>
        <taxon>Arthropoda</taxon>
        <taxon>Hexapoda</taxon>
        <taxon>Insecta</taxon>
        <taxon>Pterygota</taxon>
        <taxon>Neoptera</taxon>
        <taxon>Paraneoptera</taxon>
        <taxon>Hemiptera</taxon>
        <taxon>Heteroptera</taxon>
        <taxon>Panheteroptera</taxon>
        <taxon>Cimicomorpha</taxon>
        <taxon>Miridae</taxon>
        <taxon>Mirini</taxon>
        <taxon>Lygus</taxon>
    </lineage>
</organism>
<name>A0A0A9Z0V7_LYGHE</name>
<proteinExistence type="predicted"/>
<protein>
    <submittedName>
        <fullName evidence="2">Uncharacterized protein</fullName>
    </submittedName>
</protein>
<gene>
    <name evidence="2" type="ORF">CM83_4214</name>
</gene>
<evidence type="ECO:0000256" key="1">
    <source>
        <dbReference type="SAM" id="MobiDB-lite"/>
    </source>
</evidence>
<reference evidence="2" key="1">
    <citation type="journal article" date="2014" name="PLoS ONE">
        <title>Transcriptome-Based Identification of ABC Transporters in the Western Tarnished Plant Bug Lygus hesperus.</title>
        <authorList>
            <person name="Hull J.J."/>
            <person name="Chaney K."/>
            <person name="Geib S.M."/>
            <person name="Fabrick J.A."/>
            <person name="Brent C.S."/>
            <person name="Walsh D."/>
            <person name="Lavine L.C."/>
        </authorList>
    </citation>
    <scope>NUCLEOTIDE SEQUENCE</scope>
</reference>